<dbReference type="Pfam" id="PF13365">
    <property type="entry name" value="Trypsin_2"/>
    <property type="match status" value="1"/>
</dbReference>
<dbReference type="GO" id="GO:0004252">
    <property type="term" value="F:serine-type endopeptidase activity"/>
    <property type="evidence" value="ECO:0007669"/>
    <property type="project" value="InterPro"/>
</dbReference>
<name>A0A7Y0HEN4_9PROT</name>
<dbReference type="RefSeq" id="WP_169625427.1">
    <property type="nucleotide sequence ID" value="NZ_JABBNT010000003.1"/>
</dbReference>
<protein>
    <submittedName>
        <fullName evidence="5">Trypsin-like peptidase domain-containing protein</fullName>
    </submittedName>
</protein>
<reference evidence="5 6" key="1">
    <citation type="submission" date="2020-04" db="EMBL/GenBank/DDBJ databases">
        <title>Rhodospirillaceae bacterium KN72 isolated from deep sea.</title>
        <authorList>
            <person name="Zhang D.-C."/>
        </authorList>
    </citation>
    <scope>NUCLEOTIDE SEQUENCE [LARGE SCALE GENOMIC DNA]</scope>
    <source>
        <strain evidence="5 6">KN72</strain>
    </source>
</reference>
<sequence length="470" mass="50519">MQFLRVSGLRRGAFVLALCGTATLVSACNTTKAVSIPTVQAPESPDLSVSMAETRPFSFAKAISGIRYGTPIIYFPAGGVDGANGIRCNQSHSGESKITWSATSRELSGWSGNVGTVFYDVMSGRGFDLAGNPDQLFNVDDALGRADFQIGARIEEIRGNFCQEHHWYDAHPLDSFSGEMYMRVRWAVYDVLARREVASIETEGYAIHADPESTGIFDVFLDSFGSATEALASNPAFLESIRKQSAAVQEAAAKPLSDDVLVINRVDLSTKPFRDVMPQRLESAVVIDLGNGHGSGFLISEDGYILTNRHVVGERDSVKVRFRNGLTIDGQVIRRHQRRDVALVKVPISGLAPMPLRLEYPLPTDTVYAIGAPVMTDLQSTITKGAVSALRNDKISNDATLPVIQADAAIHGGNSGGPLLDENGNVIGITMYTILDSDGSPTNTLNGFIPIASALEFLQISPTGKPLPNS</sequence>
<dbReference type="InterPro" id="IPR001940">
    <property type="entry name" value="Peptidase_S1C"/>
</dbReference>
<proteinExistence type="inferred from homology"/>
<evidence type="ECO:0000256" key="1">
    <source>
        <dbReference type="ARBA" id="ARBA00010541"/>
    </source>
</evidence>
<keyword evidence="4" id="KW-0732">Signal</keyword>
<evidence type="ECO:0000256" key="2">
    <source>
        <dbReference type="ARBA" id="ARBA00022670"/>
    </source>
</evidence>
<evidence type="ECO:0000256" key="3">
    <source>
        <dbReference type="ARBA" id="ARBA00022801"/>
    </source>
</evidence>
<dbReference type="Gene3D" id="2.40.10.10">
    <property type="entry name" value="Trypsin-like serine proteases"/>
    <property type="match status" value="2"/>
</dbReference>
<dbReference type="PANTHER" id="PTHR43343">
    <property type="entry name" value="PEPTIDASE S12"/>
    <property type="match status" value="1"/>
</dbReference>
<dbReference type="PROSITE" id="PS51257">
    <property type="entry name" value="PROKAR_LIPOPROTEIN"/>
    <property type="match status" value="1"/>
</dbReference>
<dbReference type="InterPro" id="IPR009003">
    <property type="entry name" value="Peptidase_S1_PA"/>
</dbReference>
<keyword evidence="3" id="KW-0378">Hydrolase</keyword>
<evidence type="ECO:0000313" key="6">
    <source>
        <dbReference type="Proteomes" id="UP000539372"/>
    </source>
</evidence>
<feature type="chain" id="PRO_5031340501" evidence="4">
    <location>
        <begin position="28"/>
        <end position="470"/>
    </location>
</feature>
<dbReference type="GO" id="GO:0006508">
    <property type="term" value="P:proteolysis"/>
    <property type="evidence" value="ECO:0007669"/>
    <property type="project" value="UniProtKB-KW"/>
</dbReference>
<comment type="similarity">
    <text evidence="1">Belongs to the peptidase S1C family.</text>
</comment>
<dbReference type="PRINTS" id="PR00834">
    <property type="entry name" value="PROTEASES2C"/>
</dbReference>
<evidence type="ECO:0000313" key="5">
    <source>
        <dbReference type="EMBL" id="NMM45051.1"/>
    </source>
</evidence>
<dbReference type="InterPro" id="IPR051201">
    <property type="entry name" value="Chloro_Bact_Ser_Proteases"/>
</dbReference>
<dbReference type="InterPro" id="IPR043504">
    <property type="entry name" value="Peptidase_S1_PA_chymotrypsin"/>
</dbReference>
<keyword evidence="6" id="KW-1185">Reference proteome</keyword>
<organism evidence="5 6">
    <name type="scientific">Pacificispira spongiicola</name>
    <dbReference type="NCBI Taxonomy" id="2729598"/>
    <lineage>
        <taxon>Bacteria</taxon>
        <taxon>Pseudomonadati</taxon>
        <taxon>Pseudomonadota</taxon>
        <taxon>Alphaproteobacteria</taxon>
        <taxon>Rhodospirillales</taxon>
        <taxon>Rhodospirillaceae</taxon>
        <taxon>Pacificispira</taxon>
    </lineage>
</organism>
<dbReference type="SUPFAM" id="SSF50494">
    <property type="entry name" value="Trypsin-like serine proteases"/>
    <property type="match status" value="1"/>
</dbReference>
<comment type="caution">
    <text evidence="5">The sequence shown here is derived from an EMBL/GenBank/DDBJ whole genome shotgun (WGS) entry which is preliminary data.</text>
</comment>
<dbReference type="AlphaFoldDB" id="A0A7Y0HEN4"/>
<accession>A0A7Y0HEN4</accession>
<evidence type="ECO:0000256" key="4">
    <source>
        <dbReference type="SAM" id="SignalP"/>
    </source>
</evidence>
<gene>
    <name evidence="5" type="ORF">HH303_11220</name>
</gene>
<feature type="signal peptide" evidence="4">
    <location>
        <begin position="1"/>
        <end position="27"/>
    </location>
</feature>
<dbReference type="PANTHER" id="PTHR43343:SF3">
    <property type="entry name" value="PROTEASE DO-LIKE 8, CHLOROPLASTIC"/>
    <property type="match status" value="1"/>
</dbReference>
<keyword evidence="2" id="KW-0645">Protease</keyword>
<dbReference type="Proteomes" id="UP000539372">
    <property type="component" value="Unassembled WGS sequence"/>
</dbReference>
<dbReference type="EMBL" id="JABBNT010000003">
    <property type="protein sequence ID" value="NMM45051.1"/>
    <property type="molecule type" value="Genomic_DNA"/>
</dbReference>